<evidence type="ECO:0000313" key="2">
    <source>
        <dbReference type="EMBL" id="NGN69410.1"/>
    </source>
</evidence>
<keyword evidence="1" id="KW-1133">Transmembrane helix</keyword>
<reference evidence="2 3" key="1">
    <citation type="submission" date="2020-02" db="EMBL/GenBank/DDBJ databases">
        <title>Whole-genome analyses of novel actinobacteria.</title>
        <authorList>
            <person name="Sahin N."/>
        </authorList>
    </citation>
    <scope>NUCLEOTIDE SEQUENCE [LARGE SCALE GENOMIC DNA]</scope>
    <source>
        <strain evidence="2 3">A7024</strain>
    </source>
</reference>
<feature type="non-terminal residue" evidence="2">
    <location>
        <position position="1"/>
    </location>
</feature>
<dbReference type="EMBL" id="JAAKZV010000292">
    <property type="protein sequence ID" value="NGN69410.1"/>
    <property type="molecule type" value="Genomic_DNA"/>
</dbReference>
<gene>
    <name evidence="2" type="ORF">G5C51_36670</name>
</gene>
<sequence length="54" mass="5640">LQVAAVVTGHVLGVIAAHDRSVRLFPPHRAVAGQLPLLILMICYTVAGLALLLA</sequence>
<keyword evidence="3" id="KW-1185">Reference proteome</keyword>
<evidence type="ECO:0000256" key="1">
    <source>
        <dbReference type="SAM" id="Phobius"/>
    </source>
</evidence>
<dbReference type="AlphaFoldDB" id="A0A6G4UCG8"/>
<name>A0A6G4UCG8_9ACTN</name>
<keyword evidence="1" id="KW-0472">Membrane</keyword>
<dbReference type="Proteomes" id="UP000481583">
    <property type="component" value="Unassembled WGS sequence"/>
</dbReference>
<protein>
    <submittedName>
        <fullName evidence="2">Uncharacterized protein</fullName>
    </submittedName>
</protein>
<feature type="transmembrane region" description="Helical" evidence="1">
    <location>
        <begin position="31"/>
        <end position="53"/>
    </location>
</feature>
<proteinExistence type="predicted"/>
<keyword evidence="1" id="KW-0812">Transmembrane</keyword>
<comment type="caution">
    <text evidence="2">The sequence shown here is derived from an EMBL/GenBank/DDBJ whole genome shotgun (WGS) entry which is preliminary data.</text>
</comment>
<organism evidence="2 3">
    <name type="scientific">Streptomyces coryli</name>
    <dbReference type="NCBI Taxonomy" id="1128680"/>
    <lineage>
        <taxon>Bacteria</taxon>
        <taxon>Bacillati</taxon>
        <taxon>Actinomycetota</taxon>
        <taxon>Actinomycetes</taxon>
        <taxon>Kitasatosporales</taxon>
        <taxon>Streptomycetaceae</taxon>
        <taxon>Streptomyces</taxon>
    </lineage>
</organism>
<accession>A0A6G4UCG8</accession>
<evidence type="ECO:0000313" key="3">
    <source>
        <dbReference type="Proteomes" id="UP000481583"/>
    </source>
</evidence>